<comment type="subcellular location">
    <subcellularLocation>
        <location evidence="1">Membrane</location>
        <topology evidence="1">Multi-pass membrane protein</topology>
    </subcellularLocation>
</comment>
<dbReference type="EMBL" id="UHID01000001">
    <property type="protein sequence ID" value="SUO94179.1"/>
    <property type="molecule type" value="Genomic_DNA"/>
</dbReference>
<feature type="transmembrane region" description="Helical" evidence="6">
    <location>
        <begin position="258"/>
        <end position="276"/>
    </location>
</feature>
<proteinExistence type="predicted"/>
<feature type="transmembrane region" description="Helical" evidence="6">
    <location>
        <begin position="190"/>
        <end position="209"/>
    </location>
</feature>
<dbReference type="AlphaFoldDB" id="A0A380MNH4"/>
<feature type="transmembrane region" description="Helical" evidence="6">
    <location>
        <begin position="74"/>
        <end position="99"/>
    </location>
</feature>
<sequence>MSEAVSGAGEREREAARFAWGHGYGPGVRRGATEFLNSLRTPADVGYYIVGSAVFLVVMFLNRHSVDETTGVSAGALMLPGVLGFTIIFGALFGLATAVSTEREDGTLLRAKSLPHGTTGYVVGQSTRAALEVVLSLVLLLVPGLILLDNAWSGGVWGVPHAASLVLLGVLASTPLGFAVGSLVKNPRALGGWGFMLMSGLVGISGTFFPLSVLPGWVAGLAQVFPLYWLGHGLRSAMLPDAAAAGEINGSWQVWESYAVLGAWALLGLVLAPVLLRRMARRESGASMSARRETALQRY</sequence>
<dbReference type="Proteomes" id="UP000254150">
    <property type="component" value="Unassembled WGS sequence"/>
</dbReference>
<keyword evidence="3 6" id="KW-1133">Transmembrane helix</keyword>
<dbReference type="PIRSF" id="PIRSF006648">
    <property type="entry name" value="DrrB"/>
    <property type="match status" value="1"/>
</dbReference>
<evidence type="ECO:0000256" key="2">
    <source>
        <dbReference type="ARBA" id="ARBA00022692"/>
    </source>
</evidence>
<dbReference type="Pfam" id="PF12698">
    <property type="entry name" value="ABC2_membrane_3"/>
    <property type="match status" value="1"/>
</dbReference>
<dbReference type="PANTHER" id="PTHR43229">
    <property type="entry name" value="NODULATION PROTEIN J"/>
    <property type="match status" value="1"/>
</dbReference>
<organism evidence="8 9">
    <name type="scientific">Streptomyces griseus</name>
    <dbReference type="NCBI Taxonomy" id="1911"/>
    <lineage>
        <taxon>Bacteria</taxon>
        <taxon>Bacillati</taxon>
        <taxon>Actinomycetota</taxon>
        <taxon>Actinomycetes</taxon>
        <taxon>Kitasatosporales</taxon>
        <taxon>Streptomycetaceae</taxon>
        <taxon>Streptomyces</taxon>
    </lineage>
</organism>
<dbReference type="InterPro" id="IPR000412">
    <property type="entry name" value="ABC_2_transport"/>
</dbReference>
<evidence type="ECO:0000313" key="8">
    <source>
        <dbReference type="EMBL" id="SUO94179.1"/>
    </source>
</evidence>
<name>A0A380MNH4_STRGR</name>
<keyword evidence="4 6" id="KW-0472">Membrane</keyword>
<dbReference type="PROSITE" id="PS51012">
    <property type="entry name" value="ABC_TM2"/>
    <property type="match status" value="1"/>
</dbReference>
<dbReference type="GO" id="GO:0140359">
    <property type="term" value="F:ABC-type transporter activity"/>
    <property type="evidence" value="ECO:0007669"/>
    <property type="project" value="InterPro"/>
</dbReference>
<evidence type="ECO:0000256" key="4">
    <source>
        <dbReference type="ARBA" id="ARBA00023136"/>
    </source>
</evidence>
<feature type="transmembrane region" description="Helical" evidence="6">
    <location>
        <begin position="164"/>
        <end position="184"/>
    </location>
</feature>
<dbReference type="GO" id="GO:0046677">
    <property type="term" value="P:response to antibiotic"/>
    <property type="evidence" value="ECO:0007669"/>
    <property type="project" value="UniProtKB-KW"/>
</dbReference>
<evidence type="ECO:0000256" key="3">
    <source>
        <dbReference type="ARBA" id="ARBA00022989"/>
    </source>
</evidence>
<keyword evidence="2 6" id="KW-0812">Transmembrane</keyword>
<keyword evidence="5" id="KW-0046">Antibiotic resistance</keyword>
<dbReference type="InterPro" id="IPR051784">
    <property type="entry name" value="Nod_factor_ABC_transporter"/>
</dbReference>
<protein>
    <submittedName>
        <fullName evidence="8">ABC-type multidrug transport system, permease component</fullName>
    </submittedName>
</protein>
<dbReference type="InterPro" id="IPR047817">
    <property type="entry name" value="ABC2_TM_bact-type"/>
</dbReference>
<dbReference type="PANTHER" id="PTHR43229:SF6">
    <property type="entry name" value="ABC-TYPE MULTIDRUG TRANSPORT SYSTEM, PERMEASE COMPONENT"/>
    <property type="match status" value="1"/>
</dbReference>
<feature type="transmembrane region" description="Helical" evidence="6">
    <location>
        <begin position="45"/>
        <end position="62"/>
    </location>
</feature>
<accession>A0A380MNH4</accession>
<feature type="domain" description="ABC transmembrane type-2" evidence="7">
    <location>
        <begin position="43"/>
        <end position="279"/>
    </location>
</feature>
<dbReference type="GeneID" id="95072865"/>
<evidence type="ECO:0000259" key="7">
    <source>
        <dbReference type="PROSITE" id="PS51012"/>
    </source>
</evidence>
<evidence type="ECO:0000256" key="1">
    <source>
        <dbReference type="ARBA" id="ARBA00004141"/>
    </source>
</evidence>
<evidence type="ECO:0000256" key="6">
    <source>
        <dbReference type="SAM" id="Phobius"/>
    </source>
</evidence>
<evidence type="ECO:0000313" key="9">
    <source>
        <dbReference type="Proteomes" id="UP000254150"/>
    </source>
</evidence>
<reference evidence="8 9" key="1">
    <citation type="submission" date="2018-06" db="EMBL/GenBank/DDBJ databases">
        <authorList>
            <consortium name="Pathogen Informatics"/>
            <person name="Doyle S."/>
        </authorList>
    </citation>
    <scope>NUCLEOTIDE SEQUENCE [LARGE SCALE GENOMIC DNA]</scope>
    <source>
        <strain evidence="8 9">NCTC7807</strain>
    </source>
</reference>
<dbReference type="GO" id="GO:0043190">
    <property type="term" value="C:ATP-binding cassette (ABC) transporter complex"/>
    <property type="evidence" value="ECO:0007669"/>
    <property type="project" value="InterPro"/>
</dbReference>
<feature type="transmembrane region" description="Helical" evidence="6">
    <location>
        <begin position="133"/>
        <end position="152"/>
    </location>
</feature>
<dbReference type="InterPro" id="IPR013525">
    <property type="entry name" value="ABC2_TM"/>
</dbReference>
<gene>
    <name evidence="8" type="ORF">NCTC7807_00748</name>
</gene>
<evidence type="ECO:0000256" key="5">
    <source>
        <dbReference type="ARBA" id="ARBA00023251"/>
    </source>
</evidence>
<dbReference type="RefSeq" id="WP_229831609.1">
    <property type="nucleotide sequence ID" value="NZ_UHID01000001.1"/>
</dbReference>